<dbReference type="InterPro" id="IPR007848">
    <property type="entry name" value="Small_mtfrase_dom"/>
</dbReference>
<dbReference type="PROSITE" id="PS00092">
    <property type="entry name" value="N6_MTASE"/>
    <property type="match status" value="1"/>
</dbReference>
<dbReference type="GO" id="GO:0032259">
    <property type="term" value="P:methylation"/>
    <property type="evidence" value="ECO:0007669"/>
    <property type="project" value="UniProtKB-KW"/>
</dbReference>
<keyword evidence="1 4" id="KW-0808">Transferase</keyword>
<name>A0A9X1K5A0_9RHOB</name>
<dbReference type="PANTHER" id="PTHR47739:SF1">
    <property type="entry name" value="TRNA1(VAL) (ADENINE(37)-N6)-METHYLTRANSFERASE"/>
    <property type="match status" value="1"/>
</dbReference>
<dbReference type="EMBL" id="JAHXDN010000009">
    <property type="protein sequence ID" value="MBW4710577.1"/>
    <property type="molecule type" value="Genomic_DNA"/>
</dbReference>
<dbReference type="GO" id="GO:0008168">
    <property type="term" value="F:methyltransferase activity"/>
    <property type="evidence" value="ECO:0007669"/>
    <property type="project" value="UniProtKB-KW"/>
</dbReference>
<dbReference type="AlphaFoldDB" id="A0A9X1K5A0"/>
<gene>
    <name evidence="4" type="ORF">KX928_22545</name>
</gene>
<evidence type="ECO:0000259" key="3">
    <source>
        <dbReference type="Pfam" id="PF05175"/>
    </source>
</evidence>
<protein>
    <submittedName>
        <fullName evidence="4">Methyltransferase</fullName>
    </submittedName>
</protein>
<keyword evidence="5" id="KW-1185">Reference proteome</keyword>
<organism evidence="4 5">
    <name type="scientific">Roseobacter insulae</name>
    <dbReference type="NCBI Taxonomy" id="2859783"/>
    <lineage>
        <taxon>Bacteria</taxon>
        <taxon>Pseudomonadati</taxon>
        <taxon>Pseudomonadota</taxon>
        <taxon>Alphaproteobacteria</taxon>
        <taxon>Rhodobacterales</taxon>
        <taxon>Roseobacteraceae</taxon>
        <taxon>Roseobacter</taxon>
    </lineage>
</organism>
<evidence type="ECO:0000256" key="2">
    <source>
        <dbReference type="ARBA" id="ARBA00022691"/>
    </source>
</evidence>
<dbReference type="GO" id="GO:0003676">
    <property type="term" value="F:nucleic acid binding"/>
    <property type="evidence" value="ECO:0007669"/>
    <property type="project" value="InterPro"/>
</dbReference>
<sequence>MTGALTRDAFLGGRVRLYQPRVGYRAGVDPVLLAASVPAVAGQTVLDLGCGVGAAILCLGARVPGLTLTGVEVQPDYAELARRNGGDLLEVITADLKDLPLDLRQRQFDHVIANPPYFDRSAGRAARDGGRETALGETAPLKLWVKTAAKRTRPKGYVHVIHRAERLPELLTALPSYMGSFEVLPLTPRVGRLAELVIIRARKNGRAAFRLHPPLIMHEGAHHGADGDSYVPAIRAVLREGAALQF</sequence>
<evidence type="ECO:0000313" key="5">
    <source>
        <dbReference type="Proteomes" id="UP001138661"/>
    </source>
</evidence>
<evidence type="ECO:0000313" key="4">
    <source>
        <dbReference type="EMBL" id="MBW4710577.1"/>
    </source>
</evidence>
<dbReference type="Proteomes" id="UP001138661">
    <property type="component" value="Unassembled WGS sequence"/>
</dbReference>
<comment type="caution">
    <text evidence="4">The sequence shown here is derived from an EMBL/GenBank/DDBJ whole genome shotgun (WGS) entry which is preliminary data.</text>
</comment>
<dbReference type="InterPro" id="IPR002052">
    <property type="entry name" value="DNA_methylase_N6_adenine_CS"/>
</dbReference>
<dbReference type="PANTHER" id="PTHR47739">
    <property type="entry name" value="TRNA1(VAL) (ADENINE(37)-N6)-METHYLTRANSFERASE"/>
    <property type="match status" value="1"/>
</dbReference>
<evidence type="ECO:0000256" key="1">
    <source>
        <dbReference type="ARBA" id="ARBA00022603"/>
    </source>
</evidence>
<reference evidence="4" key="1">
    <citation type="submission" date="2021-07" db="EMBL/GenBank/DDBJ databases">
        <title>Roseobacter insulae sp. nov., isolated from a tidal flat.</title>
        <authorList>
            <person name="Park S."/>
            <person name="Yoon J.-H."/>
        </authorList>
    </citation>
    <scope>NUCLEOTIDE SEQUENCE</scope>
    <source>
        <strain evidence="4">YSTF-M11</strain>
    </source>
</reference>
<dbReference type="CDD" id="cd02440">
    <property type="entry name" value="AdoMet_MTases"/>
    <property type="match status" value="1"/>
</dbReference>
<dbReference type="InterPro" id="IPR050210">
    <property type="entry name" value="tRNA_Adenine-N(6)_MTase"/>
</dbReference>
<keyword evidence="1 4" id="KW-0489">Methyltransferase</keyword>
<feature type="domain" description="Methyltransferase small" evidence="3">
    <location>
        <begin position="32"/>
        <end position="120"/>
    </location>
</feature>
<proteinExistence type="predicted"/>
<accession>A0A9X1K5A0</accession>
<dbReference type="Pfam" id="PF05175">
    <property type="entry name" value="MTS"/>
    <property type="match status" value="1"/>
</dbReference>
<keyword evidence="2" id="KW-0949">S-adenosyl-L-methionine</keyword>